<reference evidence="2" key="1">
    <citation type="journal article" date="2020" name="Fungal Divers.">
        <title>Resolving the Mortierellaceae phylogeny through synthesis of multi-gene phylogenetics and phylogenomics.</title>
        <authorList>
            <person name="Vandepol N."/>
            <person name="Liber J."/>
            <person name="Desiro A."/>
            <person name="Na H."/>
            <person name="Kennedy M."/>
            <person name="Barry K."/>
            <person name="Grigoriev I.V."/>
            <person name="Miller A.N."/>
            <person name="O'Donnell K."/>
            <person name="Stajich J.E."/>
            <person name="Bonito G."/>
        </authorList>
    </citation>
    <scope>NUCLEOTIDE SEQUENCE</scope>
    <source>
        <strain evidence="2">MES-2147</strain>
    </source>
</reference>
<accession>A0A9P6ING6</accession>
<feature type="region of interest" description="Disordered" evidence="1">
    <location>
        <begin position="1"/>
        <end position="30"/>
    </location>
</feature>
<evidence type="ECO:0000256" key="1">
    <source>
        <dbReference type="SAM" id="MobiDB-lite"/>
    </source>
</evidence>
<name>A0A9P6ING6_9FUNG</name>
<proteinExistence type="predicted"/>
<dbReference type="EMBL" id="JAAAHW010009441">
    <property type="protein sequence ID" value="KAF9940900.1"/>
    <property type="molecule type" value="Genomic_DNA"/>
</dbReference>
<evidence type="ECO:0000313" key="2">
    <source>
        <dbReference type="EMBL" id="KAF9940900.1"/>
    </source>
</evidence>
<feature type="region of interest" description="Disordered" evidence="1">
    <location>
        <begin position="365"/>
        <end position="394"/>
    </location>
</feature>
<dbReference type="AlphaFoldDB" id="A0A9P6ING6"/>
<organism evidence="2 3">
    <name type="scientific">Modicella reniformis</name>
    <dbReference type="NCBI Taxonomy" id="1440133"/>
    <lineage>
        <taxon>Eukaryota</taxon>
        <taxon>Fungi</taxon>
        <taxon>Fungi incertae sedis</taxon>
        <taxon>Mucoromycota</taxon>
        <taxon>Mortierellomycotina</taxon>
        <taxon>Mortierellomycetes</taxon>
        <taxon>Mortierellales</taxon>
        <taxon>Mortierellaceae</taxon>
        <taxon>Modicella</taxon>
    </lineage>
</organism>
<sequence length="588" mass="64393">MSSTGQLLERPQTHYSQQQEQQQQQQSFPTTATSAIFGTSTFERPIQQHQQHQQHQPLFRATSLVMNGSYFMGPRAPQYIPSPLASPVSPGLTDPLLATYYHNENGQGFTDSANDDRSIQGSILKTSLSQGSISALAADLLQEHHQTELGSAVIQLLDEVEQQLQPHYHHQQQERQGADQQQQYDDDIKVDVTELYENFGQKPIKVEYDESIAGRSGIITVDNTAPLSSSLPSKLPEFAFSNNDLTSLWAPGTETSGLGVSMVVDGSGRRPRTNTFHGHSDASQDKEKFIESLLAPGTVGGLKQPAFPPKQPSPLKAGHVLRADSNRKRLSLITSSVGLAAVAKSKLEKSSIELPTWGLAPLSPPVEVKETGTTSASASPMSARGGAMERQQDPHNNRYMNGASATLMTPTTPLTNREARILAGHEGLLRMSPDKQRVQRGLSTSTTSSSVNSLIGSPASPTLDSATIGGGDDTETIKDLQGTARRMSIRSQNSRKTNLTQFEGGIYGAVPERGQLKDIPIEKLVFPDQSIRPVPLKAYRIRKMTLKERNQAYTQACEEFRLARTGLDVWTLRCMMQERPAIMKGKEQ</sequence>
<evidence type="ECO:0000313" key="3">
    <source>
        <dbReference type="Proteomes" id="UP000749646"/>
    </source>
</evidence>
<feature type="compositionally biased region" description="Polar residues" evidence="1">
    <location>
        <begin position="371"/>
        <end position="380"/>
    </location>
</feature>
<gene>
    <name evidence="2" type="ORF">BGZ65_005808</name>
</gene>
<keyword evidence="3" id="KW-1185">Reference proteome</keyword>
<dbReference type="OrthoDB" id="2413468at2759"/>
<feature type="region of interest" description="Disordered" evidence="1">
    <location>
        <begin position="433"/>
        <end position="474"/>
    </location>
</feature>
<comment type="caution">
    <text evidence="2">The sequence shown here is derived from an EMBL/GenBank/DDBJ whole genome shotgun (WGS) entry which is preliminary data.</text>
</comment>
<dbReference type="Proteomes" id="UP000749646">
    <property type="component" value="Unassembled WGS sequence"/>
</dbReference>
<feature type="compositionally biased region" description="Polar residues" evidence="1">
    <location>
        <begin position="451"/>
        <end position="465"/>
    </location>
</feature>
<protein>
    <submittedName>
        <fullName evidence="2">Uncharacterized protein</fullName>
    </submittedName>
</protein>
<feature type="compositionally biased region" description="Low complexity" evidence="1">
    <location>
        <begin position="17"/>
        <end position="26"/>
    </location>
</feature>